<comment type="subcellular location">
    <subcellularLocation>
        <location evidence="1">Cell outer membrane</location>
    </subcellularLocation>
</comment>
<evidence type="ECO:0000256" key="8">
    <source>
        <dbReference type="SAM" id="Coils"/>
    </source>
</evidence>
<protein>
    <submittedName>
        <fullName evidence="10">TolC family protein</fullName>
    </submittedName>
</protein>
<dbReference type="SUPFAM" id="SSF56954">
    <property type="entry name" value="Outer membrane efflux proteins (OEP)"/>
    <property type="match status" value="1"/>
</dbReference>
<evidence type="ECO:0000256" key="1">
    <source>
        <dbReference type="ARBA" id="ARBA00004442"/>
    </source>
</evidence>
<name>A0A9D9IQY5_9BACT</name>
<gene>
    <name evidence="10" type="ORF">IAB88_05695</name>
</gene>
<evidence type="ECO:0000313" key="10">
    <source>
        <dbReference type="EMBL" id="MBO8476469.1"/>
    </source>
</evidence>
<dbReference type="Pfam" id="PF02321">
    <property type="entry name" value="OEP"/>
    <property type="match status" value="2"/>
</dbReference>
<dbReference type="GO" id="GO:0015288">
    <property type="term" value="F:porin activity"/>
    <property type="evidence" value="ECO:0007669"/>
    <property type="project" value="TreeGrafter"/>
</dbReference>
<dbReference type="Proteomes" id="UP000823598">
    <property type="component" value="Unassembled WGS sequence"/>
</dbReference>
<feature type="signal peptide" evidence="9">
    <location>
        <begin position="1"/>
        <end position="20"/>
    </location>
</feature>
<comment type="similarity">
    <text evidence="2">Belongs to the outer membrane factor (OMF) (TC 1.B.17) family.</text>
</comment>
<dbReference type="PANTHER" id="PTHR30026">
    <property type="entry name" value="OUTER MEMBRANE PROTEIN TOLC"/>
    <property type="match status" value="1"/>
</dbReference>
<dbReference type="Gene3D" id="1.20.1600.10">
    <property type="entry name" value="Outer membrane efflux proteins (OEP)"/>
    <property type="match status" value="1"/>
</dbReference>
<dbReference type="GO" id="GO:1990281">
    <property type="term" value="C:efflux pump complex"/>
    <property type="evidence" value="ECO:0007669"/>
    <property type="project" value="TreeGrafter"/>
</dbReference>
<keyword evidence="7" id="KW-0998">Cell outer membrane</keyword>
<reference evidence="10" key="1">
    <citation type="submission" date="2020-10" db="EMBL/GenBank/DDBJ databases">
        <authorList>
            <person name="Gilroy R."/>
        </authorList>
    </citation>
    <scope>NUCLEOTIDE SEQUENCE</scope>
    <source>
        <strain evidence="10">6919</strain>
    </source>
</reference>
<keyword evidence="3" id="KW-0813">Transport</keyword>
<dbReference type="InterPro" id="IPR003423">
    <property type="entry name" value="OMP_efflux"/>
</dbReference>
<keyword evidence="4" id="KW-1134">Transmembrane beta strand</keyword>
<comment type="caution">
    <text evidence="10">The sequence shown here is derived from an EMBL/GenBank/DDBJ whole genome shotgun (WGS) entry which is preliminary data.</text>
</comment>
<feature type="chain" id="PRO_5039149601" evidence="9">
    <location>
        <begin position="21"/>
        <end position="441"/>
    </location>
</feature>
<accession>A0A9D9IQY5</accession>
<dbReference type="PANTHER" id="PTHR30026:SF20">
    <property type="entry name" value="OUTER MEMBRANE PROTEIN TOLC"/>
    <property type="match status" value="1"/>
</dbReference>
<dbReference type="GO" id="GO:0009279">
    <property type="term" value="C:cell outer membrane"/>
    <property type="evidence" value="ECO:0007669"/>
    <property type="project" value="UniProtKB-SubCell"/>
</dbReference>
<dbReference type="GO" id="GO:0015562">
    <property type="term" value="F:efflux transmembrane transporter activity"/>
    <property type="evidence" value="ECO:0007669"/>
    <property type="project" value="InterPro"/>
</dbReference>
<evidence type="ECO:0000256" key="7">
    <source>
        <dbReference type="ARBA" id="ARBA00023237"/>
    </source>
</evidence>
<dbReference type="EMBL" id="JADIMC010000064">
    <property type="protein sequence ID" value="MBO8476469.1"/>
    <property type="molecule type" value="Genomic_DNA"/>
</dbReference>
<dbReference type="AlphaFoldDB" id="A0A9D9IQY5"/>
<evidence type="ECO:0000256" key="3">
    <source>
        <dbReference type="ARBA" id="ARBA00022448"/>
    </source>
</evidence>
<evidence type="ECO:0000256" key="9">
    <source>
        <dbReference type="SAM" id="SignalP"/>
    </source>
</evidence>
<keyword evidence="8" id="KW-0175">Coiled coil</keyword>
<evidence type="ECO:0000256" key="5">
    <source>
        <dbReference type="ARBA" id="ARBA00022692"/>
    </source>
</evidence>
<reference evidence="10" key="2">
    <citation type="journal article" date="2021" name="PeerJ">
        <title>Extensive microbial diversity within the chicken gut microbiome revealed by metagenomics and culture.</title>
        <authorList>
            <person name="Gilroy R."/>
            <person name="Ravi A."/>
            <person name="Getino M."/>
            <person name="Pursley I."/>
            <person name="Horton D.L."/>
            <person name="Alikhan N.F."/>
            <person name="Baker D."/>
            <person name="Gharbi K."/>
            <person name="Hall N."/>
            <person name="Watson M."/>
            <person name="Adriaenssens E.M."/>
            <person name="Foster-Nyarko E."/>
            <person name="Jarju S."/>
            <person name="Secka A."/>
            <person name="Antonio M."/>
            <person name="Oren A."/>
            <person name="Chaudhuri R.R."/>
            <person name="La Ragione R."/>
            <person name="Hildebrand F."/>
            <person name="Pallen M.J."/>
        </authorList>
    </citation>
    <scope>NUCLEOTIDE SEQUENCE</scope>
    <source>
        <strain evidence="10">6919</strain>
    </source>
</reference>
<organism evidence="10 11">
    <name type="scientific">Candidatus Limisoma faecipullorum</name>
    <dbReference type="NCBI Taxonomy" id="2840854"/>
    <lineage>
        <taxon>Bacteria</taxon>
        <taxon>Pseudomonadati</taxon>
        <taxon>Bacteroidota</taxon>
        <taxon>Bacteroidia</taxon>
        <taxon>Bacteroidales</taxon>
        <taxon>Candidatus Limisoma</taxon>
    </lineage>
</organism>
<evidence type="ECO:0000256" key="4">
    <source>
        <dbReference type="ARBA" id="ARBA00022452"/>
    </source>
</evidence>
<evidence type="ECO:0000313" key="11">
    <source>
        <dbReference type="Proteomes" id="UP000823598"/>
    </source>
</evidence>
<keyword evidence="9" id="KW-0732">Signal</keyword>
<dbReference type="PROSITE" id="PS51257">
    <property type="entry name" value="PROKAR_LIPOPROTEIN"/>
    <property type="match status" value="1"/>
</dbReference>
<dbReference type="InterPro" id="IPR051906">
    <property type="entry name" value="TolC-like"/>
</dbReference>
<proteinExistence type="inferred from homology"/>
<keyword evidence="5" id="KW-0812">Transmembrane</keyword>
<evidence type="ECO:0000256" key="2">
    <source>
        <dbReference type="ARBA" id="ARBA00007613"/>
    </source>
</evidence>
<feature type="coiled-coil region" evidence="8">
    <location>
        <begin position="350"/>
        <end position="377"/>
    </location>
</feature>
<keyword evidence="6" id="KW-0472">Membrane</keyword>
<sequence length="441" mass="50061">MMKINCYIMAALIACASASASGKWTADDCMLYAVEHNFDVKSAELTHDNDRLDYRKAVGSFFPTVGASLSLQGSFGRSIDPATNTYDNLRTLSNGYSLSLSWDIFTGGQIVNQFKQAKAQKRLSESALQSQKDEIAISVLDAYVNLQYYTELLRITGLKLEESRALLVQTQRMKELGLKSAVDLSQAEAQVADDDYTHTSTQSMFINSLIKLKNTMNFPVADTLELVSPENSIYHAGGDYSAAEVMEFARYNNPIMRQAELNKEIAEYSLRSAKGSWAPTISIGAGLSDSYYKRYGTENQPYREQMDVNFGQYVGVSMSIPIFDGLSRSNTVKKARNQAREARLDYDRRLYELQSSVEQAVTDRDNAEKEAAKMAGKEKSDSIAYRFAKRKYDEGLMSFLDMQKLMNTWFESQAEHVRCRLLFDVKRRLVYYYRTNRLYQQ</sequence>
<evidence type="ECO:0000256" key="6">
    <source>
        <dbReference type="ARBA" id="ARBA00023136"/>
    </source>
</evidence>